<dbReference type="AlphaFoldDB" id="A0A5B7F9N2"/>
<dbReference type="EMBL" id="VSRR010005187">
    <property type="protein sequence ID" value="MPC41793.1"/>
    <property type="molecule type" value="Genomic_DNA"/>
</dbReference>
<protein>
    <submittedName>
        <fullName evidence="2">Uncharacterized protein</fullName>
    </submittedName>
</protein>
<comment type="caution">
    <text evidence="2">The sequence shown here is derived from an EMBL/GenBank/DDBJ whole genome shotgun (WGS) entry which is preliminary data.</text>
</comment>
<organism evidence="2 3">
    <name type="scientific">Portunus trituberculatus</name>
    <name type="common">Swimming crab</name>
    <name type="synonym">Neptunus trituberculatus</name>
    <dbReference type="NCBI Taxonomy" id="210409"/>
    <lineage>
        <taxon>Eukaryota</taxon>
        <taxon>Metazoa</taxon>
        <taxon>Ecdysozoa</taxon>
        <taxon>Arthropoda</taxon>
        <taxon>Crustacea</taxon>
        <taxon>Multicrustacea</taxon>
        <taxon>Malacostraca</taxon>
        <taxon>Eumalacostraca</taxon>
        <taxon>Eucarida</taxon>
        <taxon>Decapoda</taxon>
        <taxon>Pleocyemata</taxon>
        <taxon>Brachyura</taxon>
        <taxon>Eubrachyura</taxon>
        <taxon>Portunoidea</taxon>
        <taxon>Portunidae</taxon>
        <taxon>Portuninae</taxon>
        <taxon>Portunus</taxon>
    </lineage>
</organism>
<dbReference type="Proteomes" id="UP000324222">
    <property type="component" value="Unassembled WGS sequence"/>
</dbReference>
<accession>A0A5B7F9N2</accession>
<evidence type="ECO:0000256" key="1">
    <source>
        <dbReference type="SAM" id="MobiDB-lite"/>
    </source>
</evidence>
<evidence type="ECO:0000313" key="2">
    <source>
        <dbReference type="EMBL" id="MPC41793.1"/>
    </source>
</evidence>
<proteinExistence type="predicted"/>
<sequence>MWYILPTTLLQTYHPTTTTTTITTTTTTTTTITTAAAAPTPAWLASVGGVAGLPDTNCWRVSLRIFLKLRPGGEPQVDSLGAAPPGPREGLEPQGSASEPVPSGAHRFT</sequence>
<feature type="region of interest" description="Disordered" evidence="1">
    <location>
        <begin position="72"/>
        <end position="109"/>
    </location>
</feature>
<name>A0A5B7F9N2_PORTR</name>
<gene>
    <name evidence="2" type="ORF">E2C01_035398</name>
</gene>
<evidence type="ECO:0000313" key="3">
    <source>
        <dbReference type="Proteomes" id="UP000324222"/>
    </source>
</evidence>
<reference evidence="2 3" key="1">
    <citation type="submission" date="2019-05" db="EMBL/GenBank/DDBJ databases">
        <title>Another draft genome of Portunus trituberculatus and its Hox gene families provides insights of decapod evolution.</title>
        <authorList>
            <person name="Jeong J.-H."/>
            <person name="Song I."/>
            <person name="Kim S."/>
            <person name="Choi T."/>
            <person name="Kim D."/>
            <person name="Ryu S."/>
            <person name="Kim W."/>
        </authorList>
    </citation>
    <scope>NUCLEOTIDE SEQUENCE [LARGE SCALE GENOMIC DNA]</scope>
    <source>
        <tissue evidence="2">Muscle</tissue>
    </source>
</reference>
<keyword evidence="3" id="KW-1185">Reference proteome</keyword>